<keyword evidence="2" id="KW-1185">Reference proteome</keyword>
<dbReference type="Proteomes" id="UP000003953">
    <property type="component" value="Unassembled WGS sequence"/>
</dbReference>
<name>C5F1R7_9HELI</name>
<gene>
    <name evidence="1" type="ORF">HPMG_01679</name>
</gene>
<dbReference type="HOGENOM" id="CLU_3044103_0_0_7"/>
<reference evidence="2" key="1">
    <citation type="journal article" date="2014" name="Genome Announc.">
        <title>Draft genome sequences of six enterohepatic helicobacter species isolated from humans and one from rhesus macaques.</title>
        <authorList>
            <person name="Shen Z."/>
            <person name="Sheh A."/>
            <person name="Young S.K."/>
            <person name="Abouelliel A."/>
            <person name="Ward D.V."/>
            <person name="Earl A.M."/>
            <person name="Fox J.G."/>
        </authorList>
    </citation>
    <scope>NUCLEOTIDE SEQUENCE [LARGE SCALE GENOMIC DNA]</scope>
    <source>
        <strain evidence="2">MIT 98-5489</strain>
    </source>
</reference>
<organism evidence="1 2">
    <name type="scientific">Helicobacter pullorum MIT 98-5489</name>
    <dbReference type="NCBI Taxonomy" id="537972"/>
    <lineage>
        <taxon>Bacteria</taxon>
        <taxon>Pseudomonadati</taxon>
        <taxon>Campylobacterota</taxon>
        <taxon>Epsilonproteobacteria</taxon>
        <taxon>Campylobacterales</taxon>
        <taxon>Helicobacteraceae</taxon>
        <taxon>Helicobacter</taxon>
    </lineage>
</organism>
<sequence length="54" mass="6134">MDSDSLFDFWRVLESSLGLDSNFIESLEVLETLESFNFGELDSNLIESLEALES</sequence>
<dbReference type="EMBL" id="DS990445">
    <property type="protein sequence ID" value="EEQ64222.1"/>
    <property type="molecule type" value="Genomic_DNA"/>
</dbReference>
<dbReference type="AlphaFoldDB" id="C5F1R7"/>
<proteinExistence type="predicted"/>
<evidence type="ECO:0000313" key="2">
    <source>
        <dbReference type="Proteomes" id="UP000003953"/>
    </source>
</evidence>
<evidence type="ECO:0000313" key="1">
    <source>
        <dbReference type="EMBL" id="EEQ64222.1"/>
    </source>
</evidence>
<accession>C5F1R7</accession>
<protein>
    <submittedName>
        <fullName evidence="1">Uncharacterized protein</fullName>
    </submittedName>
</protein>